<evidence type="ECO:0000256" key="1">
    <source>
        <dbReference type="ARBA" id="ARBA00004141"/>
    </source>
</evidence>
<comment type="similarity">
    <text evidence="2">Belongs to the major facilitator superfamily.</text>
</comment>
<evidence type="ECO:0000313" key="9">
    <source>
        <dbReference type="Proteomes" id="UP000654913"/>
    </source>
</evidence>
<keyword evidence="4 7" id="KW-0812">Transmembrane</keyword>
<dbReference type="Pfam" id="PF07690">
    <property type="entry name" value="MFS_1"/>
    <property type="match status" value="1"/>
</dbReference>
<dbReference type="GO" id="GO:0016020">
    <property type="term" value="C:membrane"/>
    <property type="evidence" value="ECO:0007669"/>
    <property type="project" value="UniProtKB-SubCell"/>
</dbReference>
<sequence length="295" mass="32522">MAASAFTGMISAPIFSHLGGAHGLSGWQWLFIVQGAVSLLASILSLILLPDTPRRTWWLTAEERVLADTRIARDVTNRTEAATSVWTGLREACTDPLTWVFCLMDCLHLSANGFKNFVPTLVKEVGFETTTALLLTCPPFVLAAFVTIMVGWNSGRMNERTWHITISKLVAIAGFIICVATLDTWVRYFGVMVFVSASYGVNTLILGWVSSVLAQSNEKRAVTLALCNTFGNLSAVYTPYLWPDSDAPRFVTAMASSIAFSAGVIACGWVLRFALMRANRRLRNENPEITNFYVY</sequence>
<keyword evidence="6 7" id="KW-0472">Membrane</keyword>
<proteinExistence type="inferred from homology"/>
<feature type="transmembrane region" description="Helical" evidence="7">
    <location>
        <begin position="132"/>
        <end position="152"/>
    </location>
</feature>
<reference evidence="8" key="2">
    <citation type="submission" date="2021-02" db="EMBL/GenBank/DDBJ databases">
        <title>Aspergillus puulaauensis MK2 genome sequence.</title>
        <authorList>
            <person name="Futagami T."/>
            <person name="Mori K."/>
            <person name="Kadooka C."/>
            <person name="Tanaka T."/>
        </authorList>
    </citation>
    <scope>NUCLEOTIDE SEQUENCE</scope>
    <source>
        <strain evidence="8">MK2</strain>
    </source>
</reference>
<evidence type="ECO:0000256" key="6">
    <source>
        <dbReference type="ARBA" id="ARBA00023136"/>
    </source>
</evidence>
<dbReference type="InterPro" id="IPR036259">
    <property type="entry name" value="MFS_trans_sf"/>
</dbReference>
<evidence type="ECO:0000313" key="8">
    <source>
        <dbReference type="EMBL" id="BCS22548.1"/>
    </source>
</evidence>
<dbReference type="GeneID" id="64972553"/>
<dbReference type="EMBL" id="AP024445">
    <property type="protein sequence ID" value="BCS22548.1"/>
    <property type="molecule type" value="Genomic_DNA"/>
</dbReference>
<feature type="transmembrane region" description="Helical" evidence="7">
    <location>
        <begin position="164"/>
        <end position="182"/>
    </location>
</feature>
<dbReference type="GO" id="GO:0022857">
    <property type="term" value="F:transmembrane transporter activity"/>
    <property type="evidence" value="ECO:0007669"/>
    <property type="project" value="InterPro"/>
</dbReference>
<evidence type="ECO:0000256" key="3">
    <source>
        <dbReference type="ARBA" id="ARBA00022448"/>
    </source>
</evidence>
<gene>
    <name evidence="8" type="ORF">APUU_30773S</name>
</gene>
<feature type="transmembrane region" description="Helical" evidence="7">
    <location>
        <begin position="254"/>
        <end position="275"/>
    </location>
</feature>
<reference evidence="8" key="1">
    <citation type="submission" date="2021-01" db="EMBL/GenBank/DDBJ databases">
        <authorList>
            <consortium name="Aspergillus puulaauensis MK2 genome sequencing consortium"/>
            <person name="Kazuki M."/>
            <person name="Futagami T."/>
        </authorList>
    </citation>
    <scope>NUCLEOTIDE SEQUENCE</scope>
    <source>
        <strain evidence="8">MK2</strain>
    </source>
</reference>
<feature type="transmembrane region" description="Helical" evidence="7">
    <location>
        <begin position="221"/>
        <end position="242"/>
    </location>
</feature>
<comment type="subcellular location">
    <subcellularLocation>
        <location evidence="1">Membrane</location>
        <topology evidence="1">Multi-pass membrane protein</topology>
    </subcellularLocation>
</comment>
<dbReference type="KEGG" id="apuu:APUU_30773S"/>
<name>A0A7R7XKA7_9EURO</name>
<evidence type="ECO:0000256" key="7">
    <source>
        <dbReference type="SAM" id="Phobius"/>
    </source>
</evidence>
<dbReference type="InterPro" id="IPR011701">
    <property type="entry name" value="MFS"/>
</dbReference>
<evidence type="ECO:0000256" key="5">
    <source>
        <dbReference type="ARBA" id="ARBA00022989"/>
    </source>
</evidence>
<dbReference type="PANTHER" id="PTHR43791:SF84">
    <property type="entry name" value="TRANSPORTER, PUTATIVE (AFU_ORTHOLOGUE AFUA_3G09170)-RELATED"/>
    <property type="match status" value="1"/>
</dbReference>
<dbReference type="PANTHER" id="PTHR43791">
    <property type="entry name" value="PERMEASE-RELATED"/>
    <property type="match status" value="1"/>
</dbReference>
<dbReference type="Gene3D" id="1.20.1250.20">
    <property type="entry name" value="MFS general substrate transporter like domains"/>
    <property type="match status" value="1"/>
</dbReference>
<keyword evidence="5 7" id="KW-1133">Transmembrane helix</keyword>
<accession>A0A7R7XKA7</accession>
<dbReference type="OrthoDB" id="2250022at2759"/>
<evidence type="ECO:0000256" key="2">
    <source>
        <dbReference type="ARBA" id="ARBA00008335"/>
    </source>
</evidence>
<keyword evidence="9" id="KW-1185">Reference proteome</keyword>
<dbReference type="RefSeq" id="XP_041554742.1">
    <property type="nucleotide sequence ID" value="XM_041701903.1"/>
</dbReference>
<feature type="transmembrane region" description="Helical" evidence="7">
    <location>
        <begin position="188"/>
        <end position="209"/>
    </location>
</feature>
<evidence type="ECO:0000256" key="4">
    <source>
        <dbReference type="ARBA" id="ARBA00022692"/>
    </source>
</evidence>
<organism evidence="8 9">
    <name type="scientific">Aspergillus puulaauensis</name>
    <dbReference type="NCBI Taxonomy" id="1220207"/>
    <lineage>
        <taxon>Eukaryota</taxon>
        <taxon>Fungi</taxon>
        <taxon>Dikarya</taxon>
        <taxon>Ascomycota</taxon>
        <taxon>Pezizomycotina</taxon>
        <taxon>Eurotiomycetes</taxon>
        <taxon>Eurotiomycetidae</taxon>
        <taxon>Eurotiales</taxon>
        <taxon>Aspergillaceae</taxon>
        <taxon>Aspergillus</taxon>
    </lineage>
</organism>
<dbReference type="Proteomes" id="UP000654913">
    <property type="component" value="Chromosome 3"/>
</dbReference>
<dbReference type="FunFam" id="1.20.1250.20:FF:000013">
    <property type="entry name" value="MFS general substrate transporter"/>
    <property type="match status" value="1"/>
</dbReference>
<protein>
    <recommendedName>
        <fullName evidence="10">MFS transporter</fullName>
    </recommendedName>
</protein>
<feature type="transmembrane region" description="Helical" evidence="7">
    <location>
        <begin position="29"/>
        <end position="49"/>
    </location>
</feature>
<dbReference type="SUPFAM" id="SSF103473">
    <property type="entry name" value="MFS general substrate transporter"/>
    <property type="match status" value="1"/>
</dbReference>
<dbReference type="AlphaFoldDB" id="A0A7R7XKA7"/>
<keyword evidence="3" id="KW-0813">Transport</keyword>
<evidence type="ECO:0008006" key="10">
    <source>
        <dbReference type="Google" id="ProtNLM"/>
    </source>
</evidence>